<evidence type="ECO:0000256" key="4">
    <source>
        <dbReference type="ARBA" id="ARBA00004496"/>
    </source>
</evidence>
<evidence type="ECO:0000256" key="7">
    <source>
        <dbReference type="ARBA" id="ARBA00019179"/>
    </source>
</evidence>
<dbReference type="PROSITE" id="PS51975">
    <property type="entry name" value="RNASE_H_2"/>
    <property type="match status" value="1"/>
</dbReference>
<evidence type="ECO:0000256" key="14">
    <source>
        <dbReference type="HAMAP-Rule" id="MF_00052"/>
    </source>
</evidence>
<dbReference type="Pfam" id="PF01351">
    <property type="entry name" value="RNase_HII"/>
    <property type="match status" value="1"/>
</dbReference>
<dbReference type="EMBL" id="VTEV01000001">
    <property type="protein sequence ID" value="TYS70614.1"/>
    <property type="molecule type" value="Genomic_DNA"/>
</dbReference>
<comment type="cofactor">
    <cofactor evidence="14 15">
        <name>Mn(2+)</name>
        <dbReference type="ChEBI" id="CHEBI:29035"/>
    </cofactor>
    <cofactor evidence="14 15">
        <name>Mg(2+)</name>
        <dbReference type="ChEBI" id="CHEBI:18420"/>
    </cofactor>
    <text evidence="14 15">Manganese or magnesium. Binds 1 divalent metal ion per monomer in the absence of substrate. May bind a second metal ion after substrate binding.</text>
</comment>
<protein>
    <recommendedName>
        <fullName evidence="7 14">Ribonuclease HII</fullName>
        <shortName evidence="14">RNase HII</shortName>
        <ecNumber evidence="6 14">3.1.26.4</ecNumber>
    </recommendedName>
</protein>
<gene>
    <name evidence="14" type="primary">rnhB</name>
    <name evidence="18" type="ORF">FZC76_01610</name>
</gene>
<dbReference type="FunFam" id="3.30.420.10:FF:000006">
    <property type="entry name" value="Ribonuclease HII"/>
    <property type="match status" value="1"/>
</dbReference>
<comment type="similarity">
    <text evidence="5 14 16">Belongs to the RNase HII family.</text>
</comment>
<dbReference type="PANTHER" id="PTHR10954">
    <property type="entry name" value="RIBONUCLEASE H2 SUBUNIT A"/>
    <property type="match status" value="1"/>
</dbReference>
<dbReference type="GO" id="GO:0030145">
    <property type="term" value="F:manganese ion binding"/>
    <property type="evidence" value="ECO:0007669"/>
    <property type="project" value="UniProtKB-UniRule"/>
</dbReference>
<dbReference type="PANTHER" id="PTHR10954:SF18">
    <property type="entry name" value="RIBONUCLEASE HII"/>
    <property type="match status" value="1"/>
</dbReference>
<keyword evidence="10 14" id="KW-0479">Metal-binding</keyword>
<dbReference type="HAMAP" id="MF_00052_B">
    <property type="entry name" value="RNase_HII_B"/>
    <property type="match status" value="1"/>
</dbReference>
<name>A0A5D4T935_9BACI</name>
<evidence type="ECO:0000256" key="6">
    <source>
        <dbReference type="ARBA" id="ARBA00012180"/>
    </source>
</evidence>
<keyword evidence="9 14" id="KW-0540">Nuclease</keyword>
<dbReference type="InterPro" id="IPR024567">
    <property type="entry name" value="RNase_HII/HIII_dom"/>
</dbReference>
<dbReference type="InterPro" id="IPR012337">
    <property type="entry name" value="RNaseH-like_sf"/>
</dbReference>
<dbReference type="NCBIfam" id="NF000595">
    <property type="entry name" value="PRK00015.1-3"/>
    <property type="match status" value="1"/>
</dbReference>
<feature type="binding site" evidence="14 15">
    <location>
        <position position="79"/>
    </location>
    <ligand>
        <name>a divalent metal cation</name>
        <dbReference type="ChEBI" id="CHEBI:60240"/>
    </ligand>
</feature>
<keyword evidence="11 14" id="KW-0255">Endonuclease</keyword>
<keyword evidence="8 14" id="KW-0963">Cytoplasm</keyword>
<evidence type="ECO:0000256" key="16">
    <source>
        <dbReference type="RuleBase" id="RU003515"/>
    </source>
</evidence>
<evidence type="ECO:0000256" key="9">
    <source>
        <dbReference type="ARBA" id="ARBA00022722"/>
    </source>
</evidence>
<evidence type="ECO:0000256" key="11">
    <source>
        <dbReference type="ARBA" id="ARBA00022759"/>
    </source>
</evidence>
<dbReference type="SUPFAM" id="SSF53098">
    <property type="entry name" value="Ribonuclease H-like"/>
    <property type="match status" value="1"/>
</dbReference>
<dbReference type="AlphaFoldDB" id="A0A5D4T935"/>
<evidence type="ECO:0000256" key="12">
    <source>
        <dbReference type="ARBA" id="ARBA00022801"/>
    </source>
</evidence>
<comment type="caution">
    <text evidence="18">The sequence shown here is derived from an EMBL/GenBank/DDBJ whole genome shotgun (WGS) entry which is preliminary data.</text>
</comment>
<dbReference type="GO" id="GO:0003723">
    <property type="term" value="F:RNA binding"/>
    <property type="evidence" value="ECO:0007669"/>
    <property type="project" value="UniProtKB-UniRule"/>
</dbReference>
<evidence type="ECO:0000256" key="2">
    <source>
        <dbReference type="ARBA" id="ARBA00001946"/>
    </source>
</evidence>
<dbReference type="STRING" id="79883.GCA_001636495_03037"/>
<evidence type="ECO:0000313" key="19">
    <source>
        <dbReference type="Proteomes" id="UP000322524"/>
    </source>
</evidence>
<dbReference type="NCBIfam" id="NF000594">
    <property type="entry name" value="PRK00015.1-1"/>
    <property type="match status" value="1"/>
</dbReference>
<evidence type="ECO:0000313" key="18">
    <source>
        <dbReference type="EMBL" id="TYS70614.1"/>
    </source>
</evidence>
<evidence type="ECO:0000256" key="15">
    <source>
        <dbReference type="PROSITE-ProRule" id="PRU01319"/>
    </source>
</evidence>
<evidence type="ECO:0000259" key="17">
    <source>
        <dbReference type="PROSITE" id="PS51975"/>
    </source>
</evidence>
<keyword evidence="12 14" id="KW-0378">Hydrolase</keyword>
<feature type="domain" description="RNase H type-2" evidence="17">
    <location>
        <begin position="72"/>
        <end position="256"/>
    </location>
</feature>
<comment type="cofactor">
    <cofactor evidence="2">
        <name>Mg(2+)</name>
        <dbReference type="ChEBI" id="CHEBI:18420"/>
    </cofactor>
</comment>
<dbReference type="GO" id="GO:0043137">
    <property type="term" value="P:DNA replication, removal of RNA primer"/>
    <property type="evidence" value="ECO:0007669"/>
    <property type="project" value="TreeGrafter"/>
</dbReference>
<dbReference type="InterPro" id="IPR022898">
    <property type="entry name" value="RNase_HII"/>
</dbReference>
<dbReference type="Proteomes" id="UP000322524">
    <property type="component" value="Unassembled WGS sequence"/>
</dbReference>
<evidence type="ECO:0000256" key="8">
    <source>
        <dbReference type="ARBA" id="ARBA00022490"/>
    </source>
</evidence>
<dbReference type="RefSeq" id="WP_148986529.1">
    <property type="nucleotide sequence ID" value="NZ_VTEV01000001.1"/>
</dbReference>
<dbReference type="EC" id="3.1.26.4" evidence="6 14"/>
<dbReference type="GO" id="GO:0006298">
    <property type="term" value="P:mismatch repair"/>
    <property type="evidence" value="ECO:0007669"/>
    <property type="project" value="TreeGrafter"/>
</dbReference>
<reference evidence="18 19" key="1">
    <citation type="submission" date="2019-08" db="EMBL/GenBank/DDBJ databases">
        <title>Bacillus genomes from the desert of Cuatro Cienegas, Coahuila.</title>
        <authorList>
            <person name="Olmedo-Alvarez G."/>
        </authorList>
    </citation>
    <scope>NUCLEOTIDE SEQUENCE [LARGE SCALE GENOMIC DNA]</scope>
    <source>
        <strain evidence="18 19">CH28_1T</strain>
    </source>
</reference>
<comment type="catalytic activity">
    <reaction evidence="1 14 15 16">
        <text>Endonucleolytic cleavage to 5'-phosphomonoester.</text>
        <dbReference type="EC" id="3.1.26.4"/>
    </reaction>
</comment>
<feature type="binding site" evidence="14 15">
    <location>
        <position position="170"/>
    </location>
    <ligand>
        <name>a divalent metal cation</name>
        <dbReference type="ChEBI" id="CHEBI:60240"/>
    </ligand>
</feature>
<evidence type="ECO:0000256" key="13">
    <source>
        <dbReference type="ARBA" id="ARBA00023211"/>
    </source>
</evidence>
<organism evidence="18 19">
    <name type="scientific">Sutcliffiella horikoshii</name>
    <dbReference type="NCBI Taxonomy" id="79883"/>
    <lineage>
        <taxon>Bacteria</taxon>
        <taxon>Bacillati</taxon>
        <taxon>Bacillota</taxon>
        <taxon>Bacilli</taxon>
        <taxon>Bacillales</taxon>
        <taxon>Bacillaceae</taxon>
        <taxon>Sutcliffiella</taxon>
    </lineage>
</organism>
<dbReference type="Gene3D" id="3.30.420.10">
    <property type="entry name" value="Ribonuclease H-like superfamily/Ribonuclease H"/>
    <property type="match status" value="1"/>
</dbReference>
<dbReference type="InterPro" id="IPR036397">
    <property type="entry name" value="RNaseH_sf"/>
</dbReference>
<keyword evidence="13 14" id="KW-0464">Manganese</keyword>
<dbReference type="CDD" id="cd07182">
    <property type="entry name" value="RNase_HII_bacteria_HII_like"/>
    <property type="match status" value="1"/>
</dbReference>
<evidence type="ECO:0000256" key="1">
    <source>
        <dbReference type="ARBA" id="ARBA00000077"/>
    </source>
</evidence>
<dbReference type="OrthoDB" id="9803420at2"/>
<proteinExistence type="inferred from homology"/>
<accession>A0A5D4T935</accession>
<dbReference type="GO" id="GO:0004523">
    <property type="term" value="F:RNA-DNA hybrid ribonuclease activity"/>
    <property type="evidence" value="ECO:0007669"/>
    <property type="project" value="UniProtKB-UniRule"/>
</dbReference>
<evidence type="ECO:0000256" key="5">
    <source>
        <dbReference type="ARBA" id="ARBA00007383"/>
    </source>
</evidence>
<evidence type="ECO:0000256" key="3">
    <source>
        <dbReference type="ARBA" id="ARBA00004065"/>
    </source>
</evidence>
<evidence type="ECO:0000256" key="10">
    <source>
        <dbReference type="ARBA" id="ARBA00022723"/>
    </source>
</evidence>
<feature type="binding site" evidence="14 15">
    <location>
        <position position="78"/>
    </location>
    <ligand>
        <name>a divalent metal cation</name>
        <dbReference type="ChEBI" id="CHEBI:60240"/>
    </ligand>
</feature>
<dbReference type="InterPro" id="IPR001352">
    <property type="entry name" value="RNase_HII/HIII"/>
</dbReference>
<dbReference type="GO" id="GO:0032299">
    <property type="term" value="C:ribonuclease H2 complex"/>
    <property type="evidence" value="ECO:0007669"/>
    <property type="project" value="TreeGrafter"/>
</dbReference>
<comment type="function">
    <text evidence="3 14 16">Endonuclease that specifically degrades the RNA of RNA-DNA hybrids.</text>
</comment>
<comment type="subcellular location">
    <subcellularLocation>
        <location evidence="4 14">Cytoplasm</location>
    </subcellularLocation>
</comment>
<sequence>MAKKSIKEIEKILNGIESEEDPFLLSIQEDERKGVKALLKRWTKRRTEEQKLVEQFQEMQKYEHALWQSGRRFIAGIDEVGRGPLAGPVVAAAVILPENFHLPGLTDSKKLSPQKREHFYHYIKDHAISYGIGLVDSEAIDQVNIYEATKLAMIKAVKSLSETPDHLLIDAMKLDIALEQTSIIKGDATSISIAAASVLAKETRDTYMKKLASEFPQYGFDKNMGYGTREHLIALEEVGVTREHRRSFSPVKEMVD</sequence>
<dbReference type="GO" id="GO:0005737">
    <property type="term" value="C:cytoplasm"/>
    <property type="evidence" value="ECO:0007669"/>
    <property type="project" value="UniProtKB-SubCell"/>
</dbReference>